<dbReference type="GO" id="GO:0004519">
    <property type="term" value="F:endonuclease activity"/>
    <property type="evidence" value="ECO:0007669"/>
    <property type="project" value="UniProtKB-KW"/>
</dbReference>
<dbReference type="GO" id="GO:0006364">
    <property type="term" value="P:rRNA processing"/>
    <property type="evidence" value="ECO:0007669"/>
    <property type="project" value="InterPro"/>
</dbReference>
<accession>T1BFV5</accession>
<gene>
    <name evidence="8" type="ORF">B1B_04220</name>
</gene>
<proteinExistence type="inferred from homology"/>
<evidence type="ECO:0000256" key="6">
    <source>
        <dbReference type="ARBA" id="ARBA00022801"/>
    </source>
</evidence>
<keyword evidence="6 8" id="KW-0378">Hydrolase</keyword>
<dbReference type="EMBL" id="AUZY01002654">
    <property type="protein sequence ID" value="EQD71851.1"/>
    <property type="molecule type" value="Genomic_DNA"/>
</dbReference>
<dbReference type="GO" id="GO:0004222">
    <property type="term" value="F:metalloendopeptidase activity"/>
    <property type="evidence" value="ECO:0007669"/>
    <property type="project" value="InterPro"/>
</dbReference>
<dbReference type="GO" id="GO:0046872">
    <property type="term" value="F:metal ion binding"/>
    <property type="evidence" value="ECO:0007669"/>
    <property type="project" value="UniProtKB-KW"/>
</dbReference>
<evidence type="ECO:0000256" key="7">
    <source>
        <dbReference type="ARBA" id="ARBA00022833"/>
    </source>
</evidence>
<dbReference type="Pfam" id="PF02130">
    <property type="entry name" value="YbeY"/>
    <property type="match status" value="1"/>
</dbReference>
<dbReference type="EC" id="3.4.24.-" evidence="8"/>
<evidence type="ECO:0000256" key="5">
    <source>
        <dbReference type="ARBA" id="ARBA00022759"/>
    </source>
</evidence>
<keyword evidence="4" id="KW-0479">Metal-binding</keyword>
<evidence type="ECO:0000313" key="8">
    <source>
        <dbReference type="EMBL" id="EQD71851.1"/>
    </source>
</evidence>
<dbReference type="AlphaFoldDB" id="T1BFV5"/>
<sequence length="157" mass="17392">MNVEVSYGVPRRGVPTAHDFRDWIGRAAAALEEAGRVSLRIVDAVEGARLNRDFRGRTGATNVLSFPADLRVLKERFLGDIVLCAPRVAAEARAWGRPVSAHYAHLTIHGLLHLLGYDHERPIERRRMESVEIRLLGSLGLPDPYRRVPPAAARSAS</sequence>
<comment type="similarity">
    <text evidence="2">Belongs to the endoribonuclease YbeY family.</text>
</comment>
<protein>
    <submittedName>
        <fullName evidence="8">Protein belonging to Uncharacterized protein family UPF0054</fullName>
        <ecNumber evidence="8">3.4.24.-</ecNumber>
    </submittedName>
</protein>
<dbReference type="SUPFAM" id="SSF55486">
    <property type="entry name" value="Metalloproteases ('zincins'), catalytic domain"/>
    <property type="match status" value="1"/>
</dbReference>
<dbReference type="NCBIfam" id="TIGR00043">
    <property type="entry name" value="rRNA maturation RNase YbeY"/>
    <property type="match status" value="1"/>
</dbReference>
<dbReference type="InterPro" id="IPR020549">
    <property type="entry name" value="YbeY_CS"/>
</dbReference>
<keyword evidence="5" id="KW-0255">Endonuclease</keyword>
<dbReference type="PANTHER" id="PTHR46986:SF1">
    <property type="entry name" value="ENDORIBONUCLEASE YBEY, CHLOROPLASTIC"/>
    <property type="match status" value="1"/>
</dbReference>
<dbReference type="PANTHER" id="PTHR46986">
    <property type="entry name" value="ENDORIBONUCLEASE YBEY, CHLOROPLASTIC"/>
    <property type="match status" value="1"/>
</dbReference>
<keyword evidence="3" id="KW-0540">Nuclease</keyword>
<evidence type="ECO:0000256" key="1">
    <source>
        <dbReference type="ARBA" id="ARBA00001947"/>
    </source>
</evidence>
<dbReference type="PROSITE" id="PS01306">
    <property type="entry name" value="UPF0054"/>
    <property type="match status" value="1"/>
</dbReference>
<name>T1BFV5_9ZZZZ</name>
<organism evidence="8">
    <name type="scientific">mine drainage metagenome</name>
    <dbReference type="NCBI Taxonomy" id="410659"/>
    <lineage>
        <taxon>unclassified sequences</taxon>
        <taxon>metagenomes</taxon>
        <taxon>ecological metagenomes</taxon>
    </lineage>
</organism>
<reference evidence="8" key="1">
    <citation type="submission" date="2013-08" db="EMBL/GenBank/DDBJ databases">
        <authorList>
            <person name="Mendez C."/>
            <person name="Richter M."/>
            <person name="Ferrer M."/>
            <person name="Sanchez J."/>
        </authorList>
    </citation>
    <scope>NUCLEOTIDE SEQUENCE</scope>
</reference>
<comment type="caution">
    <text evidence="8">The sequence shown here is derived from an EMBL/GenBank/DDBJ whole genome shotgun (WGS) entry which is preliminary data.</text>
</comment>
<dbReference type="HAMAP" id="MF_00009">
    <property type="entry name" value="Endoribonucl_YbeY"/>
    <property type="match status" value="1"/>
</dbReference>
<dbReference type="Gene3D" id="3.40.390.30">
    <property type="entry name" value="Metalloproteases ('zincins'), catalytic domain"/>
    <property type="match status" value="1"/>
</dbReference>
<evidence type="ECO:0000256" key="4">
    <source>
        <dbReference type="ARBA" id="ARBA00022723"/>
    </source>
</evidence>
<dbReference type="InterPro" id="IPR023091">
    <property type="entry name" value="MetalPrtase_cat_dom_sf_prd"/>
</dbReference>
<keyword evidence="7" id="KW-0862">Zinc</keyword>
<reference evidence="8" key="2">
    <citation type="journal article" date="2014" name="ISME J.">
        <title>Microbial stratification in low pH oxic and suboxic macroscopic growths along an acid mine drainage.</title>
        <authorList>
            <person name="Mendez-Garcia C."/>
            <person name="Mesa V."/>
            <person name="Sprenger R.R."/>
            <person name="Richter M."/>
            <person name="Diez M.S."/>
            <person name="Solano J."/>
            <person name="Bargiela R."/>
            <person name="Golyshina O.V."/>
            <person name="Manteca A."/>
            <person name="Ramos J.L."/>
            <person name="Gallego J.R."/>
            <person name="Llorente I."/>
            <person name="Martins Dos Santos V.A."/>
            <person name="Jensen O.N."/>
            <person name="Pelaez A.I."/>
            <person name="Sanchez J."/>
            <person name="Ferrer M."/>
        </authorList>
    </citation>
    <scope>NUCLEOTIDE SEQUENCE</scope>
</reference>
<dbReference type="InterPro" id="IPR002036">
    <property type="entry name" value="YbeY"/>
</dbReference>
<evidence type="ECO:0000256" key="3">
    <source>
        <dbReference type="ARBA" id="ARBA00022722"/>
    </source>
</evidence>
<comment type="cofactor">
    <cofactor evidence="1">
        <name>Zn(2+)</name>
        <dbReference type="ChEBI" id="CHEBI:29105"/>
    </cofactor>
</comment>
<evidence type="ECO:0000256" key="2">
    <source>
        <dbReference type="ARBA" id="ARBA00010875"/>
    </source>
</evidence>